<accession>A0AAD6N965</accession>
<comment type="caution">
    <text evidence="1">The sequence shown here is derived from an EMBL/GenBank/DDBJ whole genome shotgun (WGS) entry which is preliminary data.</text>
</comment>
<organism evidence="1 2">
    <name type="scientific">Penicillium canescens</name>
    <dbReference type="NCBI Taxonomy" id="5083"/>
    <lineage>
        <taxon>Eukaryota</taxon>
        <taxon>Fungi</taxon>
        <taxon>Dikarya</taxon>
        <taxon>Ascomycota</taxon>
        <taxon>Pezizomycotina</taxon>
        <taxon>Eurotiomycetes</taxon>
        <taxon>Eurotiomycetidae</taxon>
        <taxon>Eurotiales</taxon>
        <taxon>Aspergillaceae</taxon>
        <taxon>Penicillium</taxon>
    </lineage>
</organism>
<dbReference type="Proteomes" id="UP001219568">
    <property type="component" value="Unassembled WGS sequence"/>
</dbReference>
<evidence type="ECO:0000313" key="2">
    <source>
        <dbReference type="Proteomes" id="UP001219568"/>
    </source>
</evidence>
<sequence>MTATHDVGQRSLADAQELSGFRAKVNRGEHSRIIDFAWIPPVEDRIVLNRWQRLIVEKTGAQSVFFDNSNTQFTTVAVSFDEAELAPRIVGVLENWIRVWHDKYTAQRPAGQRSLADAQELSGFRAKVDHGEDSQTIDFAWIDPVRDRSVLNAWQRDMVELTGAQSVFFDNSHGQYTTVSVSFDEAELAPRIVEVLEKRTCVWYDKCTAQRPASDTTAAFTLIPTGKRVKIDMGKSS</sequence>
<name>A0AAD6N965_PENCN</name>
<protein>
    <submittedName>
        <fullName evidence="1">Uncharacterized protein</fullName>
    </submittedName>
</protein>
<proteinExistence type="predicted"/>
<gene>
    <name evidence="1" type="ORF">N7460_006714</name>
</gene>
<keyword evidence="2" id="KW-1185">Reference proteome</keyword>
<evidence type="ECO:0000313" key="1">
    <source>
        <dbReference type="EMBL" id="KAJ6041324.1"/>
    </source>
</evidence>
<dbReference type="EMBL" id="JAQJZL010000005">
    <property type="protein sequence ID" value="KAJ6041324.1"/>
    <property type="molecule type" value="Genomic_DNA"/>
</dbReference>
<dbReference type="AlphaFoldDB" id="A0AAD6N965"/>
<reference evidence="1" key="1">
    <citation type="journal article" date="2023" name="IMA Fungus">
        <title>Comparative genomic study of the Penicillium genus elucidates a diverse pangenome and 15 lateral gene transfer events.</title>
        <authorList>
            <person name="Petersen C."/>
            <person name="Sorensen T."/>
            <person name="Nielsen M.R."/>
            <person name="Sondergaard T.E."/>
            <person name="Sorensen J.L."/>
            <person name="Fitzpatrick D.A."/>
            <person name="Frisvad J.C."/>
            <person name="Nielsen K.L."/>
        </authorList>
    </citation>
    <scope>NUCLEOTIDE SEQUENCE</scope>
    <source>
        <strain evidence="1">IBT 15450</strain>
    </source>
</reference>
<reference evidence="1" key="2">
    <citation type="submission" date="2023-01" db="EMBL/GenBank/DDBJ databases">
        <authorList>
            <person name="Petersen C."/>
        </authorList>
    </citation>
    <scope>NUCLEOTIDE SEQUENCE</scope>
    <source>
        <strain evidence="1">IBT 15450</strain>
    </source>
</reference>